<name>A0A370D745_9GAMM</name>
<feature type="chain" id="PRO_5016942985" description="Cohesin domain-containing protein" evidence="1">
    <location>
        <begin position="24"/>
        <end position="163"/>
    </location>
</feature>
<reference evidence="2 3" key="1">
    <citation type="journal article" date="2018" name="ISME J.">
        <title>Endosymbiont genomes yield clues of tubeworm success.</title>
        <authorList>
            <person name="Li Y."/>
            <person name="Liles M.R."/>
            <person name="Halanych K.M."/>
        </authorList>
    </citation>
    <scope>NUCLEOTIDE SEQUENCE [LARGE SCALE GENOMIC DNA]</scope>
    <source>
        <strain evidence="2">A1464</strain>
    </source>
</reference>
<dbReference type="Proteomes" id="UP000254266">
    <property type="component" value="Unassembled WGS sequence"/>
</dbReference>
<dbReference type="AlphaFoldDB" id="A0A370D745"/>
<feature type="signal peptide" evidence="1">
    <location>
        <begin position="1"/>
        <end position="23"/>
    </location>
</feature>
<dbReference type="CDD" id="cd08547">
    <property type="entry name" value="Type_II_cohesin"/>
    <property type="match status" value="1"/>
</dbReference>
<organism evidence="2 3">
    <name type="scientific">endosymbiont of Galathealinum brachiosum</name>
    <dbReference type="NCBI Taxonomy" id="2200906"/>
    <lineage>
        <taxon>Bacteria</taxon>
        <taxon>Pseudomonadati</taxon>
        <taxon>Pseudomonadota</taxon>
        <taxon>Gammaproteobacteria</taxon>
        <taxon>sulfur-oxidizing symbionts</taxon>
    </lineage>
</organism>
<evidence type="ECO:0000313" key="2">
    <source>
        <dbReference type="EMBL" id="RDH80811.1"/>
    </source>
</evidence>
<gene>
    <name evidence="2" type="ORF">DIZ80_17470</name>
</gene>
<dbReference type="InterPro" id="IPR008965">
    <property type="entry name" value="CBM2/CBM3_carb-bd_dom_sf"/>
</dbReference>
<keyword evidence="3" id="KW-1185">Reference proteome</keyword>
<protein>
    <recommendedName>
        <fullName evidence="4">Cohesin domain-containing protein</fullName>
    </recommendedName>
</protein>
<dbReference type="GO" id="GO:0030246">
    <property type="term" value="F:carbohydrate binding"/>
    <property type="evidence" value="ECO:0007669"/>
    <property type="project" value="InterPro"/>
</dbReference>
<evidence type="ECO:0008006" key="4">
    <source>
        <dbReference type="Google" id="ProtNLM"/>
    </source>
</evidence>
<dbReference type="Gene3D" id="2.60.40.680">
    <property type="match status" value="1"/>
</dbReference>
<evidence type="ECO:0000256" key="1">
    <source>
        <dbReference type="SAM" id="SignalP"/>
    </source>
</evidence>
<dbReference type="EMBL" id="QFXC01000014">
    <property type="protein sequence ID" value="RDH80811.1"/>
    <property type="molecule type" value="Genomic_DNA"/>
</dbReference>
<proteinExistence type="predicted"/>
<accession>A0A370D745</accession>
<evidence type="ECO:0000313" key="3">
    <source>
        <dbReference type="Proteomes" id="UP000254266"/>
    </source>
</evidence>
<dbReference type="SUPFAM" id="SSF49384">
    <property type="entry name" value="Carbohydrate-binding domain"/>
    <property type="match status" value="1"/>
</dbReference>
<keyword evidence="1" id="KW-0732">Signal</keyword>
<sequence>MKKLINKVILALLFFVLVSPAMAAPGVSFNESKIKLRAGNVFVLDILMSDFPLSEGGGVTLKFDSAVIRVDEINVNTESWNFVSTPGRIKNTDGIVSDVLFSSYKGVLGDALIATVTFTALQAGKSVITIEESSVNPFSSDGNKVIVNFDNANVHVIPMKGVR</sequence>
<comment type="caution">
    <text evidence="2">The sequence shown here is derived from an EMBL/GenBank/DDBJ whole genome shotgun (WGS) entry which is preliminary data.</text>
</comment>